<name>A0A835UW88_VANPL</name>
<dbReference type="InterPro" id="IPR008176">
    <property type="entry name" value="Defensin_plant"/>
</dbReference>
<dbReference type="InterPro" id="IPR003614">
    <property type="entry name" value="Knottins"/>
</dbReference>
<dbReference type="CDD" id="cd00107">
    <property type="entry name" value="Knot1"/>
    <property type="match status" value="1"/>
</dbReference>
<feature type="chain" id="PRO_5033054621" description="Knottins-like domain-containing protein" evidence="4">
    <location>
        <begin position="30"/>
        <end position="241"/>
    </location>
</feature>
<dbReference type="PROSITE" id="PS00940">
    <property type="entry name" value="GAMMA_THIONIN"/>
    <property type="match status" value="1"/>
</dbReference>
<evidence type="ECO:0000256" key="1">
    <source>
        <dbReference type="ARBA" id="ARBA00022729"/>
    </source>
</evidence>
<dbReference type="Gene3D" id="3.30.30.10">
    <property type="entry name" value="Knottin, scorpion toxin-like"/>
    <property type="match status" value="1"/>
</dbReference>
<dbReference type="AlphaFoldDB" id="A0A835UW88"/>
<feature type="domain" description="Knottins-like" evidence="5">
    <location>
        <begin position="30"/>
        <end position="68"/>
    </location>
</feature>
<feature type="signal peptide" evidence="4">
    <location>
        <begin position="1"/>
        <end position="29"/>
    </location>
</feature>
<dbReference type="Proteomes" id="UP000636800">
    <property type="component" value="Chromosome 6"/>
</dbReference>
<keyword evidence="7" id="KW-1185">Reference proteome</keyword>
<dbReference type="OrthoDB" id="781255at2759"/>
<sequence length="241" mass="26530">MAMEKKGSSSAFFLLLLLFFSGNMSFSEARRCRAQSFTFKGICYSSHSCALVCKKEGYETGHCSRGFCTLLKPANAEQRAQSLQVFASVPTPALLCVSKKGSKAEINGHGKEVTSVLRSPPLLLPPPPRVRGAEPRGVDEMSGEEQKVPGRVQQRQDLQHRLRGGGVPGRVQQRQDLQHRLRGGGVRVRSLLPPETPLPVRESLFGGDPRTAVPNEQELIAVGFRRALSWRPCRKAAALWK</sequence>
<protein>
    <recommendedName>
        <fullName evidence="5">Knottins-like domain-containing protein</fullName>
    </recommendedName>
</protein>
<organism evidence="6 7">
    <name type="scientific">Vanilla planifolia</name>
    <name type="common">Vanilla</name>
    <dbReference type="NCBI Taxonomy" id="51239"/>
    <lineage>
        <taxon>Eukaryota</taxon>
        <taxon>Viridiplantae</taxon>
        <taxon>Streptophyta</taxon>
        <taxon>Embryophyta</taxon>
        <taxon>Tracheophyta</taxon>
        <taxon>Spermatophyta</taxon>
        <taxon>Magnoliopsida</taxon>
        <taxon>Liliopsida</taxon>
        <taxon>Asparagales</taxon>
        <taxon>Orchidaceae</taxon>
        <taxon>Vanilloideae</taxon>
        <taxon>Vanilleae</taxon>
        <taxon>Vanilla</taxon>
    </lineage>
</organism>
<dbReference type="EMBL" id="JADCNL010000006">
    <property type="protein sequence ID" value="KAG0476362.1"/>
    <property type="molecule type" value="Genomic_DNA"/>
</dbReference>
<comment type="caution">
    <text evidence="6">The sequence shown here is derived from an EMBL/GenBank/DDBJ whole genome shotgun (WGS) entry which is preliminary data.</text>
</comment>
<feature type="region of interest" description="Disordered" evidence="3">
    <location>
        <begin position="118"/>
        <end position="155"/>
    </location>
</feature>
<gene>
    <name evidence="6" type="ORF">HPP92_013203</name>
</gene>
<keyword evidence="1 4" id="KW-0732">Signal</keyword>
<dbReference type="PANTHER" id="PTHR33147">
    <property type="entry name" value="DEFENSIN-LIKE PROTEIN 1"/>
    <property type="match status" value="1"/>
</dbReference>
<evidence type="ECO:0000256" key="4">
    <source>
        <dbReference type="SAM" id="SignalP"/>
    </source>
</evidence>
<evidence type="ECO:0000259" key="5">
    <source>
        <dbReference type="Pfam" id="PF00304"/>
    </source>
</evidence>
<dbReference type="GO" id="GO:0006952">
    <property type="term" value="P:defense response"/>
    <property type="evidence" value="ECO:0007669"/>
    <property type="project" value="InterPro"/>
</dbReference>
<evidence type="ECO:0000256" key="3">
    <source>
        <dbReference type="SAM" id="MobiDB-lite"/>
    </source>
</evidence>
<reference evidence="6 7" key="1">
    <citation type="journal article" date="2020" name="Nat. Food">
        <title>A phased Vanilla planifolia genome enables genetic improvement of flavour and production.</title>
        <authorList>
            <person name="Hasing T."/>
            <person name="Tang H."/>
            <person name="Brym M."/>
            <person name="Khazi F."/>
            <person name="Huang T."/>
            <person name="Chambers A.H."/>
        </authorList>
    </citation>
    <scope>NUCLEOTIDE SEQUENCE [LARGE SCALE GENOMIC DNA]</scope>
    <source>
        <tissue evidence="6">Leaf</tissue>
    </source>
</reference>
<evidence type="ECO:0000313" key="7">
    <source>
        <dbReference type="Proteomes" id="UP000636800"/>
    </source>
</evidence>
<dbReference type="PANTHER" id="PTHR33147:SF130">
    <property type="entry name" value="DEFENSIN-LIKE PROTEIN 1"/>
    <property type="match status" value="1"/>
</dbReference>
<proteinExistence type="predicted"/>
<feature type="compositionally biased region" description="Basic and acidic residues" evidence="3">
    <location>
        <begin position="131"/>
        <end position="148"/>
    </location>
</feature>
<dbReference type="InterPro" id="IPR036574">
    <property type="entry name" value="Scorpion_toxin-like_sf"/>
</dbReference>
<keyword evidence="2" id="KW-1015">Disulfide bond</keyword>
<dbReference type="SUPFAM" id="SSF57095">
    <property type="entry name" value="Scorpion toxin-like"/>
    <property type="match status" value="1"/>
</dbReference>
<accession>A0A835UW88</accession>
<dbReference type="Pfam" id="PF00304">
    <property type="entry name" value="Gamma-thionin"/>
    <property type="match status" value="1"/>
</dbReference>
<evidence type="ECO:0000256" key="2">
    <source>
        <dbReference type="ARBA" id="ARBA00023157"/>
    </source>
</evidence>
<evidence type="ECO:0000313" key="6">
    <source>
        <dbReference type="EMBL" id="KAG0476362.1"/>
    </source>
</evidence>